<organism evidence="2">
    <name type="scientific">marine sediment metagenome</name>
    <dbReference type="NCBI Taxonomy" id="412755"/>
    <lineage>
        <taxon>unclassified sequences</taxon>
        <taxon>metagenomes</taxon>
        <taxon>ecological metagenomes</taxon>
    </lineage>
</organism>
<keyword evidence="1" id="KW-0812">Transmembrane</keyword>
<evidence type="ECO:0000313" key="2">
    <source>
        <dbReference type="EMBL" id="KKN03210.1"/>
    </source>
</evidence>
<gene>
    <name evidence="2" type="ORF">LCGC14_1110040</name>
</gene>
<proteinExistence type="predicted"/>
<sequence>MKDKTLDNIAMTIAFIIILALIILWEKSG</sequence>
<dbReference type="AlphaFoldDB" id="A0A0F9M6Y5"/>
<keyword evidence="1" id="KW-1133">Transmembrane helix</keyword>
<accession>A0A0F9M6Y5</accession>
<name>A0A0F9M6Y5_9ZZZZ</name>
<dbReference type="EMBL" id="LAZR01005058">
    <property type="protein sequence ID" value="KKN03210.1"/>
    <property type="molecule type" value="Genomic_DNA"/>
</dbReference>
<evidence type="ECO:0000256" key="1">
    <source>
        <dbReference type="SAM" id="Phobius"/>
    </source>
</evidence>
<reference evidence="2" key="1">
    <citation type="journal article" date="2015" name="Nature">
        <title>Complex archaea that bridge the gap between prokaryotes and eukaryotes.</title>
        <authorList>
            <person name="Spang A."/>
            <person name="Saw J.H."/>
            <person name="Jorgensen S.L."/>
            <person name="Zaremba-Niedzwiedzka K."/>
            <person name="Martijn J."/>
            <person name="Lind A.E."/>
            <person name="van Eijk R."/>
            <person name="Schleper C."/>
            <person name="Guy L."/>
            <person name="Ettema T.J."/>
        </authorList>
    </citation>
    <scope>NUCLEOTIDE SEQUENCE</scope>
</reference>
<protein>
    <submittedName>
        <fullName evidence="2">Uncharacterized protein</fullName>
    </submittedName>
</protein>
<keyword evidence="1" id="KW-0472">Membrane</keyword>
<comment type="caution">
    <text evidence="2">The sequence shown here is derived from an EMBL/GenBank/DDBJ whole genome shotgun (WGS) entry which is preliminary data.</text>
</comment>
<feature type="transmembrane region" description="Helical" evidence="1">
    <location>
        <begin position="6"/>
        <end position="25"/>
    </location>
</feature>